<name>A0A099KJ99_COLPS</name>
<dbReference type="SMART" id="SM00382">
    <property type="entry name" value="AAA"/>
    <property type="match status" value="1"/>
</dbReference>
<evidence type="ECO:0000259" key="9">
    <source>
        <dbReference type="PROSITE" id="PS50893"/>
    </source>
</evidence>
<dbReference type="Gene3D" id="1.20.1560.10">
    <property type="entry name" value="ABC transporter type 1, transmembrane domain"/>
    <property type="match status" value="1"/>
</dbReference>
<dbReference type="Gene3D" id="3.40.50.300">
    <property type="entry name" value="P-loop containing nucleotide triphosphate hydrolases"/>
    <property type="match status" value="1"/>
</dbReference>
<keyword evidence="7 8" id="KW-0472">Membrane</keyword>
<feature type="transmembrane region" description="Helical" evidence="8">
    <location>
        <begin position="148"/>
        <end position="171"/>
    </location>
</feature>
<dbReference type="GO" id="GO:0005524">
    <property type="term" value="F:ATP binding"/>
    <property type="evidence" value="ECO:0007669"/>
    <property type="project" value="UniProtKB-KW"/>
</dbReference>
<reference evidence="11 12" key="1">
    <citation type="submission" date="2014-08" db="EMBL/GenBank/DDBJ databases">
        <title>Genomic and Phenotypic Diversity of Colwellia psychrerythraea strains from Disparate Marine Basins.</title>
        <authorList>
            <person name="Techtmann S.M."/>
            <person name="Stelling S.C."/>
            <person name="Utturkar S.M."/>
            <person name="Alshibli N."/>
            <person name="Harris A."/>
            <person name="Brown S.D."/>
            <person name="Hazen T.C."/>
        </authorList>
    </citation>
    <scope>NUCLEOTIDE SEQUENCE [LARGE SCALE GENOMIC DNA]</scope>
    <source>
        <strain evidence="11 12">ND2E</strain>
    </source>
</reference>
<keyword evidence="6 8" id="KW-1133">Transmembrane helix</keyword>
<evidence type="ECO:0000313" key="12">
    <source>
        <dbReference type="Proteomes" id="UP000029843"/>
    </source>
</evidence>
<feature type="domain" description="ABC transporter" evidence="9">
    <location>
        <begin position="356"/>
        <end position="590"/>
    </location>
</feature>
<dbReference type="FunFam" id="3.40.50.300:FF:000186">
    <property type="entry name" value="ATP-binding cassette sub-family B member 7, mitochondrial"/>
    <property type="match status" value="1"/>
</dbReference>
<evidence type="ECO:0000256" key="4">
    <source>
        <dbReference type="ARBA" id="ARBA00022741"/>
    </source>
</evidence>
<evidence type="ECO:0000256" key="6">
    <source>
        <dbReference type="ARBA" id="ARBA00022989"/>
    </source>
</evidence>
<dbReference type="GO" id="GO:0034040">
    <property type="term" value="F:ATPase-coupled lipid transmembrane transporter activity"/>
    <property type="evidence" value="ECO:0007669"/>
    <property type="project" value="TreeGrafter"/>
</dbReference>
<dbReference type="Pfam" id="PF00005">
    <property type="entry name" value="ABC_tran"/>
    <property type="match status" value="1"/>
</dbReference>
<dbReference type="PATRIC" id="fig|28229.4.peg.2972"/>
<dbReference type="GO" id="GO:0005886">
    <property type="term" value="C:plasma membrane"/>
    <property type="evidence" value="ECO:0007669"/>
    <property type="project" value="UniProtKB-SubCell"/>
</dbReference>
<evidence type="ECO:0000313" key="11">
    <source>
        <dbReference type="EMBL" id="KGJ89628.1"/>
    </source>
</evidence>
<keyword evidence="3 8" id="KW-0812">Transmembrane</keyword>
<dbReference type="InterPro" id="IPR017871">
    <property type="entry name" value="ABC_transporter-like_CS"/>
</dbReference>
<evidence type="ECO:0000256" key="8">
    <source>
        <dbReference type="SAM" id="Phobius"/>
    </source>
</evidence>
<comment type="subcellular location">
    <subcellularLocation>
        <location evidence="1">Cell membrane</location>
        <topology evidence="1">Multi-pass membrane protein</topology>
    </subcellularLocation>
</comment>
<dbReference type="InterPro" id="IPR003593">
    <property type="entry name" value="AAA+_ATPase"/>
</dbReference>
<comment type="caution">
    <text evidence="11">The sequence shown here is derived from an EMBL/GenBank/DDBJ whole genome shotgun (WGS) entry which is preliminary data.</text>
</comment>
<keyword evidence="4" id="KW-0547">Nucleotide-binding</keyword>
<feature type="domain" description="ABC transmembrane type-1" evidence="10">
    <location>
        <begin position="35"/>
        <end position="322"/>
    </location>
</feature>
<dbReference type="PROSITE" id="PS00211">
    <property type="entry name" value="ABC_TRANSPORTER_1"/>
    <property type="match status" value="1"/>
</dbReference>
<dbReference type="RefSeq" id="WP_033094645.1">
    <property type="nucleotide sequence ID" value="NZ_JQED01000040.1"/>
</dbReference>
<dbReference type="Proteomes" id="UP000029843">
    <property type="component" value="Unassembled WGS sequence"/>
</dbReference>
<evidence type="ECO:0000256" key="1">
    <source>
        <dbReference type="ARBA" id="ARBA00004651"/>
    </source>
</evidence>
<feature type="transmembrane region" description="Helical" evidence="8">
    <location>
        <begin position="177"/>
        <end position="196"/>
    </location>
</feature>
<keyword evidence="2" id="KW-0813">Transport</keyword>
<feature type="transmembrane region" description="Helical" evidence="8">
    <location>
        <begin position="70"/>
        <end position="92"/>
    </location>
</feature>
<proteinExistence type="predicted"/>
<dbReference type="InterPro" id="IPR036640">
    <property type="entry name" value="ABC1_TM_sf"/>
</dbReference>
<dbReference type="Pfam" id="PF00664">
    <property type="entry name" value="ABC_membrane"/>
    <property type="match status" value="1"/>
</dbReference>
<dbReference type="InterPro" id="IPR027417">
    <property type="entry name" value="P-loop_NTPase"/>
</dbReference>
<dbReference type="PROSITE" id="PS50893">
    <property type="entry name" value="ABC_TRANSPORTER_2"/>
    <property type="match status" value="1"/>
</dbReference>
<dbReference type="SUPFAM" id="SSF52540">
    <property type="entry name" value="P-loop containing nucleoside triphosphate hydrolases"/>
    <property type="match status" value="1"/>
</dbReference>
<gene>
    <name evidence="11" type="ORF">ND2E_3819</name>
</gene>
<sequence length="603" mass="67690">MRKHQFSNTEAAHFNWRIIKEIWPYLLEHKKRVSIAIIFMVLAKVASVCLPFVLKYIVDDIDISQDKPGSLLVLPVALVLAYGLVRFSNVLFGEIRDTLFGRVTERAIRRISLKVFQHLHSLDLEFHLNRRTGGVSRDIERGTSGINFLMRFMVFNIVPTLLEISLVIGILFYNYGFGFAAITFVAIFLYVGFSVVTTEWRTTFVREANKADSASGNHAVDSLLNYETTKYFSNEEFEAQRYDKELAQWEVAKRKNRLSLFALNGGQALIIACAITAMMMLAANNVIEGTMTLGDFVLINAFMMQIFLPLNFLGFVYREIKGSLANIENLFSLLSVKAEVIEDENAKALIVTNGRIDFNNISFNYKKERKIITNLNFSILPGEKVAVVGASGGGKSTLVKLLFRFYDVNSGSICIDNQDIRNVTLKSLRQAIGIVPQDTVLFNDTILENVRYGNPESTDADVMNAIRMAHLDDLIKSLPDGVNTTVGERGLKLSGGERQRVSIARTILKNPPILVFDEATSSLDSHSEQAILKAIKELSLNATSFVIAHRLSTIIDADRIIVVEDGTIIEQGTHSELLGNKRSYNELWNAQQSKEEKNQHLKS</sequence>
<feature type="transmembrane region" description="Helical" evidence="8">
    <location>
        <begin position="35"/>
        <end position="58"/>
    </location>
</feature>
<dbReference type="EMBL" id="JQED01000040">
    <property type="protein sequence ID" value="KGJ89628.1"/>
    <property type="molecule type" value="Genomic_DNA"/>
</dbReference>
<feature type="transmembrane region" description="Helical" evidence="8">
    <location>
        <begin position="296"/>
        <end position="317"/>
    </location>
</feature>
<evidence type="ECO:0000256" key="5">
    <source>
        <dbReference type="ARBA" id="ARBA00022840"/>
    </source>
</evidence>
<dbReference type="PANTHER" id="PTHR24221:SF632">
    <property type="entry name" value="ATP-DEPENDENT LIPID A-CORE FLIPPASE"/>
    <property type="match status" value="1"/>
</dbReference>
<dbReference type="OrthoDB" id="9782586at2"/>
<evidence type="ECO:0000256" key="3">
    <source>
        <dbReference type="ARBA" id="ARBA00022692"/>
    </source>
</evidence>
<dbReference type="InterPro" id="IPR039421">
    <property type="entry name" value="Type_1_exporter"/>
</dbReference>
<keyword evidence="5" id="KW-0067">ATP-binding</keyword>
<dbReference type="GO" id="GO:0140359">
    <property type="term" value="F:ABC-type transporter activity"/>
    <property type="evidence" value="ECO:0007669"/>
    <property type="project" value="InterPro"/>
</dbReference>
<dbReference type="AlphaFoldDB" id="A0A099KJ99"/>
<dbReference type="PANTHER" id="PTHR24221">
    <property type="entry name" value="ATP-BINDING CASSETTE SUB-FAMILY B"/>
    <property type="match status" value="1"/>
</dbReference>
<organism evidence="11 12">
    <name type="scientific">Colwellia psychrerythraea</name>
    <name type="common">Vibrio psychroerythus</name>
    <dbReference type="NCBI Taxonomy" id="28229"/>
    <lineage>
        <taxon>Bacteria</taxon>
        <taxon>Pseudomonadati</taxon>
        <taxon>Pseudomonadota</taxon>
        <taxon>Gammaproteobacteria</taxon>
        <taxon>Alteromonadales</taxon>
        <taxon>Colwelliaceae</taxon>
        <taxon>Colwellia</taxon>
    </lineage>
</organism>
<dbReference type="SUPFAM" id="SSF90123">
    <property type="entry name" value="ABC transporter transmembrane region"/>
    <property type="match status" value="1"/>
</dbReference>
<dbReference type="InterPro" id="IPR011527">
    <property type="entry name" value="ABC1_TM_dom"/>
</dbReference>
<feature type="transmembrane region" description="Helical" evidence="8">
    <location>
        <begin position="261"/>
        <end position="284"/>
    </location>
</feature>
<dbReference type="InterPro" id="IPR003439">
    <property type="entry name" value="ABC_transporter-like_ATP-bd"/>
</dbReference>
<protein>
    <submittedName>
        <fullName evidence="11">Xenobiotic-transporting ATPase</fullName>
    </submittedName>
</protein>
<evidence type="ECO:0000256" key="7">
    <source>
        <dbReference type="ARBA" id="ARBA00023136"/>
    </source>
</evidence>
<dbReference type="GO" id="GO:0016887">
    <property type="term" value="F:ATP hydrolysis activity"/>
    <property type="evidence" value="ECO:0007669"/>
    <property type="project" value="InterPro"/>
</dbReference>
<evidence type="ECO:0000259" key="10">
    <source>
        <dbReference type="PROSITE" id="PS50929"/>
    </source>
</evidence>
<accession>A0A099KJ99</accession>
<dbReference type="CDD" id="cd18582">
    <property type="entry name" value="ABC_6TM_ATM1_ABCB7"/>
    <property type="match status" value="1"/>
</dbReference>
<dbReference type="PROSITE" id="PS50929">
    <property type="entry name" value="ABC_TM1F"/>
    <property type="match status" value="1"/>
</dbReference>
<evidence type="ECO:0000256" key="2">
    <source>
        <dbReference type="ARBA" id="ARBA00022448"/>
    </source>
</evidence>